<sequence>MSNAIHSGMHNIANHLTSHSSPQEGVSILKKKQLFDDMESLVKHIKREHNDFDLDNWVYCHQLDGKTEREIYISLSEHYAKNSIDYQQCLSSEKKLSLEIQNALSTSGYPTDSLSDFFQEVKQSIVAGKNDYLDILKVIFSNYMDYVRELRTTITSLSQYTKAGKKDGHIAVNYSDFKKELEKIKIKHQEKLGDDAFFHIQILFECKNDHGFFRHVDNQKIHYKNKNQVDKAVHTIERLLKDIKGIKIKKEECLSEKNKDINFKFFGSVDFDDINKFINSIDTTISIEGILSESEIEKKRKKLISENTSLFGVVKPGFDIGKEMIKIREDNENRKKDSKYKNILQTEFDLFKKSLDVLEKKINSNLDELSKKFSTANSNYDNFVKIVSSTMNTLLEMAKGFLRQ</sequence>
<dbReference type="AlphaFoldDB" id="A0A379FA73"/>
<gene>
    <name evidence="6" type="primary">sipD_1</name>
    <name evidence="6" type="ORF">NCTC10376_02359</name>
</gene>
<dbReference type="GO" id="GO:0005576">
    <property type="term" value="C:extracellular region"/>
    <property type="evidence" value="ECO:0007669"/>
    <property type="project" value="UniProtKB-SubCell"/>
</dbReference>
<name>A0A379FA73_PROVU</name>
<dbReference type="EMBL" id="UGTW01000001">
    <property type="protein sequence ID" value="SUC16461.1"/>
    <property type="molecule type" value="Genomic_DNA"/>
</dbReference>
<proteinExistence type="inferred from homology"/>
<comment type="subcellular location">
    <subcellularLocation>
        <location evidence="1">Secreted</location>
    </subcellularLocation>
</comment>
<dbReference type="InterPro" id="IPR009483">
    <property type="entry name" value="IpaD/BipD/SipD"/>
</dbReference>
<dbReference type="Gene3D" id="1.20.1710.10">
    <property type="entry name" value="IpaD-like"/>
    <property type="match status" value="1"/>
</dbReference>
<comment type="similarity">
    <text evidence="2">Belongs to the invasin protein D family.</text>
</comment>
<organism evidence="6 7">
    <name type="scientific">Proteus vulgaris</name>
    <dbReference type="NCBI Taxonomy" id="585"/>
    <lineage>
        <taxon>Bacteria</taxon>
        <taxon>Pseudomonadati</taxon>
        <taxon>Pseudomonadota</taxon>
        <taxon>Gammaproteobacteria</taxon>
        <taxon>Enterobacterales</taxon>
        <taxon>Morganellaceae</taxon>
        <taxon>Proteus</taxon>
    </lineage>
</organism>
<protein>
    <submittedName>
        <fullName evidence="6">Cell invasion protein</fullName>
    </submittedName>
</protein>
<evidence type="ECO:0000313" key="7">
    <source>
        <dbReference type="Proteomes" id="UP000254331"/>
    </source>
</evidence>
<keyword evidence="3" id="KW-0964">Secreted</keyword>
<dbReference type="RefSeq" id="WP_258868678.1">
    <property type="nucleotide sequence ID" value="NZ_UGTW01000001.1"/>
</dbReference>
<dbReference type="Proteomes" id="UP000254331">
    <property type="component" value="Unassembled WGS sequence"/>
</dbReference>
<evidence type="ECO:0000256" key="3">
    <source>
        <dbReference type="ARBA" id="ARBA00022525"/>
    </source>
</evidence>
<keyword evidence="5" id="KW-0175">Coiled coil</keyword>
<evidence type="ECO:0000313" key="6">
    <source>
        <dbReference type="EMBL" id="SUC16461.1"/>
    </source>
</evidence>
<evidence type="ECO:0000256" key="5">
    <source>
        <dbReference type="ARBA" id="ARBA00023054"/>
    </source>
</evidence>
<evidence type="ECO:0000256" key="4">
    <source>
        <dbReference type="ARBA" id="ARBA00023026"/>
    </source>
</evidence>
<dbReference type="SUPFAM" id="SSF140693">
    <property type="entry name" value="IpaD-like"/>
    <property type="match status" value="1"/>
</dbReference>
<evidence type="ECO:0000256" key="2">
    <source>
        <dbReference type="ARBA" id="ARBA00007741"/>
    </source>
</evidence>
<reference evidence="6 7" key="1">
    <citation type="submission" date="2018-06" db="EMBL/GenBank/DDBJ databases">
        <authorList>
            <consortium name="Pathogen Informatics"/>
            <person name="Doyle S."/>
        </authorList>
    </citation>
    <scope>NUCLEOTIDE SEQUENCE [LARGE SCALE GENOMIC DNA]</scope>
    <source>
        <strain evidence="6 7">NCTC10376</strain>
    </source>
</reference>
<evidence type="ECO:0000256" key="1">
    <source>
        <dbReference type="ARBA" id="ARBA00004613"/>
    </source>
</evidence>
<accession>A0A379FA73</accession>
<dbReference type="InterPro" id="IPR036708">
    <property type="entry name" value="BipD-like_sf"/>
</dbReference>
<dbReference type="Pfam" id="PF06511">
    <property type="entry name" value="T3SS_TC"/>
    <property type="match status" value="1"/>
</dbReference>
<keyword evidence="4" id="KW-0843">Virulence</keyword>